<reference evidence="6 7" key="1">
    <citation type="journal article" date="2023" name="G3 (Bethesda)">
        <title>A high-quality reference genome for the fission yeast Schizosaccharomyces osmophilus.</title>
        <authorList>
            <person name="Jia G.S."/>
            <person name="Zhang W.C."/>
            <person name="Liang Y."/>
            <person name="Liu X.H."/>
            <person name="Rhind N."/>
            <person name="Pidoux A."/>
            <person name="Brysch-Herzberg M."/>
            <person name="Du L.L."/>
        </authorList>
    </citation>
    <scope>NUCLEOTIDE SEQUENCE [LARGE SCALE GENOMIC DNA]</scope>
    <source>
        <strain evidence="6 7">CBS 15793</strain>
    </source>
</reference>
<protein>
    <submittedName>
        <fullName evidence="6">Peptide N-glycanase Ngl1</fullName>
    </submittedName>
</protein>
<dbReference type="InterPro" id="IPR038765">
    <property type="entry name" value="Papain-like_cys_pep_sf"/>
</dbReference>
<evidence type="ECO:0000256" key="3">
    <source>
        <dbReference type="ARBA" id="ARBA00022833"/>
    </source>
</evidence>
<dbReference type="AlphaFoldDB" id="A0AAE9WA80"/>
<comment type="similarity">
    <text evidence="1">Belongs to the transglutaminase-like superfamily. PNGase family.</text>
</comment>
<proteinExistence type="inferred from homology"/>
<keyword evidence="3" id="KW-0862">Zinc</keyword>
<dbReference type="Proteomes" id="UP001212411">
    <property type="component" value="Chromosome 1"/>
</dbReference>
<feature type="domain" description="Transglutaminase-like" evidence="5">
    <location>
        <begin position="157"/>
        <end position="212"/>
    </location>
</feature>
<keyword evidence="7" id="KW-1185">Reference proteome</keyword>
<evidence type="ECO:0000256" key="4">
    <source>
        <dbReference type="SAM" id="MobiDB-lite"/>
    </source>
</evidence>
<dbReference type="GO" id="GO:0005634">
    <property type="term" value="C:nucleus"/>
    <property type="evidence" value="ECO:0007669"/>
    <property type="project" value="TreeGrafter"/>
</dbReference>
<dbReference type="RefSeq" id="XP_056035919.1">
    <property type="nucleotide sequence ID" value="XM_056180159.1"/>
</dbReference>
<gene>
    <name evidence="6" type="primary">ngl1</name>
    <name evidence="6" type="ORF">SOMG_01366</name>
</gene>
<dbReference type="GO" id="GO:0005829">
    <property type="term" value="C:cytosol"/>
    <property type="evidence" value="ECO:0007669"/>
    <property type="project" value="TreeGrafter"/>
</dbReference>
<feature type="region of interest" description="Disordered" evidence="4">
    <location>
        <begin position="305"/>
        <end position="332"/>
    </location>
</feature>
<organism evidence="6 7">
    <name type="scientific">Schizosaccharomyces osmophilus</name>
    <dbReference type="NCBI Taxonomy" id="2545709"/>
    <lineage>
        <taxon>Eukaryota</taxon>
        <taxon>Fungi</taxon>
        <taxon>Dikarya</taxon>
        <taxon>Ascomycota</taxon>
        <taxon>Taphrinomycotina</taxon>
        <taxon>Schizosaccharomycetes</taxon>
        <taxon>Schizosaccharomycetales</taxon>
        <taxon>Schizosaccharomycetaceae</taxon>
        <taxon>Schizosaccharomyces</taxon>
    </lineage>
</organism>
<feature type="compositionally biased region" description="Polar residues" evidence="4">
    <location>
        <begin position="309"/>
        <end position="318"/>
    </location>
</feature>
<dbReference type="GO" id="GO:0000224">
    <property type="term" value="F:peptide-N4-(N-acetyl-beta-glucosaminyl)asparagine amidase activity"/>
    <property type="evidence" value="ECO:0007669"/>
    <property type="project" value="TreeGrafter"/>
</dbReference>
<evidence type="ECO:0000313" key="7">
    <source>
        <dbReference type="Proteomes" id="UP001212411"/>
    </source>
</evidence>
<dbReference type="PANTHER" id="PTHR12143">
    <property type="entry name" value="PEPTIDE N-GLYCANASE PNGASE -RELATED"/>
    <property type="match status" value="1"/>
</dbReference>
<dbReference type="Pfam" id="PF01841">
    <property type="entry name" value="Transglut_core"/>
    <property type="match status" value="1"/>
</dbReference>
<dbReference type="GO" id="GO:0046872">
    <property type="term" value="F:metal ion binding"/>
    <property type="evidence" value="ECO:0007669"/>
    <property type="project" value="UniProtKB-KW"/>
</dbReference>
<evidence type="ECO:0000256" key="2">
    <source>
        <dbReference type="ARBA" id="ARBA00022723"/>
    </source>
</evidence>
<dbReference type="SMART" id="SM00460">
    <property type="entry name" value="TGc"/>
    <property type="match status" value="1"/>
</dbReference>
<dbReference type="Gene3D" id="2.20.25.10">
    <property type="match status" value="1"/>
</dbReference>
<evidence type="ECO:0000313" key="6">
    <source>
        <dbReference type="EMBL" id="WBW71676.1"/>
    </source>
</evidence>
<keyword evidence="2" id="KW-0479">Metal-binding</keyword>
<accession>A0AAE9WA80</accession>
<dbReference type="GO" id="GO:0006516">
    <property type="term" value="P:glycoprotein catabolic process"/>
    <property type="evidence" value="ECO:0007669"/>
    <property type="project" value="TreeGrafter"/>
</dbReference>
<dbReference type="GeneID" id="80874848"/>
<dbReference type="Gene3D" id="3.10.620.30">
    <property type="match status" value="1"/>
</dbReference>
<sequence length="332" mass="39042">MNFQAITERFKNMMQQKTTRPSTASQPPESFAFYHQIRQLSQEPWTYEDPELQDVAMSILPLEKLFEDATKREKDGNGSWGYQDYLIQSLLSWFKQEFFSWVNSPKCESCQSDTHLIGACRPNTEESFQGCNNVEVYQCNGCSRQQRFPRYNKVRPLLFSRTGRCGEWACCFTFLCRALGSRARWVWNAEDHVWTEVYSFKQNRWVHVDSCEESFDQPLIYEQGWGKKMSYCIGFSIDSVRDVSSRYIRDPENGNPRNRCPEIVIEHTIKSLNEEFRSALSEYDRSKLLDEDRREKEELISYRTREDLSSSALPARQTGSEDWKRERGEGGN</sequence>
<name>A0AAE9WA80_9SCHI</name>
<evidence type="ECO:0000259" key="5">
    <source>
        <dbReference type="SMART" id="SM00460"/>
    </source>
</evidence>
<dbReference type="PANTHER" id="PTHR12143:SF19">
    <property type="entry name" value="PEPTIDE-N(4)-(N-ACETYL-BETA-GLUCOSAMINYL)ASPARAGINE AMIDASE"/>
    <property type="match status" value="1"/>
</dbReference>
<evidence type="ECO:0000256" key="1">
    <source>
        <dbReference type="ARBA" id="ARBA00009390"/>
    </source>
</evidence>
<dbReference type="InterPro" id="IPR002931">
    <property type="entry name" value="Transglutaminase-like"/>
</dbReference>
<feature type="compositionally biased region" description="Basic and acidic residues" evidence="4">
    <location>
        <begin position="319"/>
        <end position="332"/>
    </location>
</feature>
<dbReference type="KEGG" id="som:SOMG_01366"/>
<dbReference type="EMBL" id="CP115611">
    <property type="protein sequence ID" value="WBW71676.1"/>
    <property type="molecule type" value="Genomic_DNA"/>
</dbReference>
<dbReference type="InterPro" id="IPR050883">
    <property type="entry name" value="PNGase"/>
</dbReference>
<dbReference type="SUPFAM" id="SSF54001">
    <property type="entry name" value="Cysteine proteinases"/>
    <property type="match status" value="1"/>
</dbReference>